<dbReference type="STRING" id="463025.BAU08_06745"/>
<sequence length="231" mass="23918">MTISTTGPGTPPPAYPQSAGMPALATAPGHAAADTLAAYRAEAVDAAPPGGCGWRPRSDGIAGRQDAPSGGRPPDATREPSRATAVPCQVHGVDEFFKVVAKWSGQDPSVASVAQGIYLGDRLDAAAMDLLRRIVAEWQARGVLAPLMARVMARHERDGTLAATIEDLMSRDPGKDRAAAGQAARELLASWSDDPRAAKARFDLLLDPDSDIGDAADSDIAGAADTATGRR</sequence>
<feature type="region of interest" description="Disordered" evidence="1">
    <location>
        <begin position="207"/>
        <end position="231"/>
    </location>
</feature>
<name>A0A193FUQ7_9BORD</name>
<protein>
    <submittedName>
        <fullName evidence="2">Uncharacterized protein</fullName>
    </submittedName>
</protein>
<dbReference type="Proteomes" id="UP000092213">
    <property type="component" value="Chromosome"/>
</dbReference>
<dbReference type="RefSeq" id="WP_066668675.1">
    <property type="nucleotide sequence ID" value="NZ_CP016171.1"/>
</dbReference>
<dbReference type="AlphaFoldDB" id="A0A193FUQ7"/>
<feature type="compositionally biased region" description="Low complexity" evidence="1">
    <location>
        <begin position="218"/>
        <end position="231"/>
    </location>
</feature>
<feature type="region of interest" description="Disordered" evidence="1">
    <location>
        <begin position="47"/>
        <end position="84"/>
    </location>
</feature>
<dbReference type="EMBL" id="CP016171">
    <property type="protein sequence ID" value="ANN71073.1"/>
    <property type="molecule type" value="Genomic_DNA"/>
</dbReference>
<reference evidence="2 3" key="1">
    <citation type="submission" date="2016-06" db="EMBL/GenBank/DDBJ databases">
        <title>Complete genome sequences of Bordetella bronchialis and Bordetella flabilis.</title>
        <authorList>
            <person name="LiPuma J.J."/>
            <person name="Spilker T."/>
        </authorList>
    </citation>
    <scope>NUCLEOTIDE SEQUENCE [LARGE SCALE GENOMIC DNA]</scope>
    <source>
        <strain evidence="2 3">AU17976</strain>
    </source>
</reference>
<organism evidence="2 3">
    <name type="scientific">Bordetella bronchialis</name>
    <dbReference type="NCBI Taxonomy" id="463025"/>
    <lineage>
        <taxon>Bacteria</taxon>
        <taxon>Pseudomonadati</taxon>
        <taxon>Pseudomonadota</taxon>
        <taxon>Betaproteobacteria</taxon>
        <taxon>Burkholderiales</taxon>
        <taxon>Alcaligenaceae</taxon>
        <taxon>Bordetella</taxon>
    </lineage>
</organism>
<evidence type="ECO:0000313" key="2">
    <source>
        <dbReference type="EMBL" id="ANN71073.1"/>
    </source>
</evidence>
<evidence type="ECO:0000256" key="1">
    <source>
        <dbReference type="SAM" id="MobiDB-lite"/>
    </source>
</evidence>
<accession>A0A193FUQ7</accession>
<feature type="compositionally biased region" description="Acidic residues" evidence="1">
    <location>
        <begin position="207"/>
        <end position="217"/>
    </location>
</feature>
<proteinExistence type="predicted"/>
<evidence type="ECO:0000313" key="3">
    <source>
        <dbReference type="Proteomes" id="UP000092213"/>
    </source>
</evidence>
<gene>
    <name evidence="2" type="ORF">BAU08_06745</name>
</gene>
<feature type="region of interest" description="Disordered" evidence="1">
    <location>
        <begin position="1"/>
        <end position="26"/>
    </location>
</feature>